<dbReference type="Proteomes" id="UP001284537">
    <property type="component" value="Unassembled WGS sequence"/>
</dbReference>
<accession>A0ABU4UJH2</accession>
<organism evidence="1 2">
    <name type="scientific">Methylomonas defluvii</name>
    <dbReference type="NCBI Taxonomy" id="3045149"/>
    <lineage>
        <taxon>Bacteria</taxon>
        <taxon>Pseudomonadati</taxon>
        <taxon>Pseudomonadota</taxon>
        <taxon>Gammaproteobacteria</taxon>
        <taxon>Methylococcales</taxon>
        <taxon>Methylococcaceae</taxon>
        <taxon>Methylomonas</taxon>
    </lineage>
</organism>
<sequence>MRRQQTQSYQILAVRQQGAVKSVAGFRFSEFLAWGKILYIDDLATLSGDTSQDSASALFDWLIQHALSARLPWRNFGFRLSAPSCALMVS</sequence>
<evidence type="ECO:0000313" key="2">
    <source>
        <dbReference type="Proteomes" id="UP001284537"/>
    </source>
</evidence>
<name>A0ABU4UJH2_9GAMM</name>
<dbReference type="EMBL" id="JAXARY010000023">
    <property type="protein sequence ID" value="MDX8129632.1"/>
    <property type="molecule type" value="Genomic_DNA"/>
</dbReference>
<keyword evidence="2" id="KW-1185">Reference proteome</keyword>
<gene>
    <name evidence="1" type="ORF">QLH52_20205</name>
</gene>
<evidence type="ECO:0008006" key="3">
    <source>
        <dbReference type="Google" id="ProtNLM"/>
    </source>
</evidence>
<evidence type="ECO:0000313" key="1">
    <source>
        <dbReference type="EMBL" id="MDX8129632.1"/>
    </source>
</evidence>
<protein>
    <recommendedName>
        <fullName evidence="3">IstB-like ATP binding protein</fullName>
    </recommendedName>
</protein>
<proteinExistence type="predicted"/>
<comment type="caution">
    <text evidence="1">The sequence shown here is derived from an EMBL/GenBank/DDBJ whole genome shotgun (WGS) entry which is preliminary data.</text>
</comment>
<dbReference type="RefSeq" id="WP_319962733.1">
    <property type="nucleotide sequence ID" value="NZ_JAXARY010000023.1"/>
</dbReference>
<reference evidence="1 2" key="1">
    <citation type="submission" date="2023-11" db="EMBL/GenBank/DDBJ databases">
        <authorList>
            <person name="Ouyang M.-Y."/>
        </authorList>
    </citation>
    <scope>NUCLEOTIDE SEQUENCE [LARGE SCALE GENOMIC DNA]</scope>
    <source>
        <strain evidence="1 2">OY6</strain>
    </source>
</reference>